<gene>
    <name evidence="2" type="ORF">SKM48_12850</name>
</gene>
<evidence type="ECO:0008006" key="4">
    <source>
        <dbReference type="Google" id="ProtNLM"/>
    </source>
</evidence>
<evidence type="ECO:0000313" key="2">
    <source>
        <dbReference type="EMBL" id="MDY6551612.1"/>
    </source>
</evidence>
<reference evidence="2 3" key="1">
    <citation type="journal article" date="2024" name="Syst. Appl. Microbiol.">
        <title>Evidence for the occurrence of Acinetobacter faecalis in cattle feces and its emended description.</title>
        <authorList>
            <person name="Kyselkova M."/>
            <person name="Xanthopoulou K."/>
            <person name="Shestivska V."/>
            <person name="Spanelova P."/>
            <person name="Maixnerova M."/>
            <person name="Higgins P.G."/>
            <person name="Nemec A."/>
        </authorList>
    </citation>
    <scope>NUCLEOTIDE SEQUENCE [LARGE SCALE GENOMIC DNA]</scope>
    <source>
        <strain evidence="2 3">ANC 7225</strain>
    </source>
</reference>
<keyword evidence="1" id="KW-0732">Signal</keyword>
<protein>
    <recommendedName>
        <fullName evidence="4">DUF1311 domain-containing protein</fullName>
    </recommendedName>
</protein>
<feature type="signal peptide" evidence="1">
    <location>
        <begin position="1"/>
        <end position="21"/>
    </location>
</feature>
<comment type="caution">
    <text evidence="2">The sequence shown here is derived from an EMBL/GenBank/DDBJ whole genome shotgun (WGS) entry which is preliminary data.</text>
</comment>
<evidence type="ECO:0000256" key="1">
    <source>
        <dbReference type="SAM" id="SignalP"/>
    </source>
</evidence>
<feature type="chain" id="PRO_5047534442" description="DUF1311 domain-containing protein" evidence="1">
    <location>
        <begin position="22"/>
        <end position="93"/>
    </location>
</feature>
<name>A0ABU5GMN2_9GAMM</name>
<dbReference type="EMBL" id="JAXHPO010000136">
    <property type="protein sequence ID" value="MDY6551612.1"/>
    <property type="molecule type" value="Genomic_DNA"/>
</dbReference>
<evidence type="ECO:0000313" key="3">
    <source>
        <dbReference type="Proteomes" id="UP001284094"/>
    </source>
</evidence>
<sequence length="93" mass="11133">MKLIQLSFFTTIILFSNLLYADMFTPTVSCSKPYKPYKFNSEYEVTQYFNSVEKYKRCIADFVEKQSREANNHQKAASNAIEEWNRFVKYEMK</sequence>
<dbReference type="RefSeq" id="WP_321104524.1">
    <property type="nucleotide sequence ID" value="NZ_JAXHPJ010000059.1"/>
</dbReference>
<dbReference type="Proteomes" id="UP001284094">
    <property type="component" value="Unassembled WGS sequence"/>
</dbReference>
<proteinExistence type="predicted"/>
<accession>A0ABU5GMN2</accession>
<organism evidence="2 3">
    <name type="scientific">Acinetobacter faecalis</name>
    <dbReference type="NCBI Taxonomy" id="2665161"/>
    <lineage>
        <taxon>Bacteria</taxon>
        <taxon>Pseudomonadati</taxon>
        <taxon>Pseudomonadota</taxon>
        <taxon>Gammaproteobacteria</taxon>
        <taxon>Moraxellales</taxon>
        <taxon>Moraxellaceae</taxon>
        <taxon>Acinetobacter</taxon>
    </lineage>
</organism>
<keyword evidence="3" id="KW-1185">Reference proteome</keyword>